<feature type="compositionally biased region" description="Low complexity" evidence="1">
    <location>
        <begin position="81"/>
        <end position="92"/>
    </location>
</feature>
<dbReference type="InterPro" id="IPR011990">
    <property type="entry name" value="TPR-like_helical_dom_sf"/>
</dbReference>
<accession>A0A8H7C404</accession>
<protein>
    <recommendedName>
        <fullName evidence="4">Tetratricopeptide repeat protein 39B</fullName>
    </recommendedName>
</protein>
<comment type="caution">
    <text evidence="2">The sequence shown here is derived from an EMBL/GenBank/DDBJ whole genome shotgun (WGS) entry which is preliminary data.</text>
</comment>
<sequence length="745" mass="83125">MTLESLQRPIAGAQKNGSWVWSVHLAVTALGGQQKSPAKRGYRENHDQRSRCCSYLLPVLPFNFHHMALQVLNNVPISDDSTTGGSTACSASHGPDEIGKTPATSSDASSVEGAGASWKSNHNSELPPTVERPYTPDEALGDIPGVAYALERFLSSHMLESEEYCHKMDEPKERLYFATGYGLIQCVKGIMSYEDEDLLAGIRHTKHGNQIASEHRKKQAFLGSRLAGYVVSSLSSGVSHIKGMTSVERHAELVYAESLFEKALLGIVYSGDWLAFIKEALNMRTTIGIYRQLGQFLDSADAEAVAAGHGPTDKTIDIHFRSGVYLGIGMSHLILSLMPGKLMTFVELFGYRGDRKLGLKALMKAGGWTQEKEEPEISAKEEGVRRSICDMALLIFHLVLSSFTFDCVDISIAAKILKWNLKRYPNGVFFLFGAGRLAVCQSQPKLAVHYYTKAMESQKQYRNLHHISYWEIALANLALWNIPASLECWTHLKAEATWSKSTYAYGMAVCLLEIGDEKQKEEAVMIMKKVPELRQRIAGKSIPLEKFVARKARKFLQQGNQLALPALELSYIFLGIAHAPREVIVNKMLPEIEKLLTKLDTHKSDSKKYEGGSYWDDYCLAHFLQGVCLRYAAYPDPDAVLDPNETLKIPKEEAATKSEEAFRHVLENGPKITLDHHIVYYTHYELGRLLACQGHHDAARNEFELVTSGKYLEVGPSGRKGKYSMENALQMRCHAALDAIHQKRL</sequence>
<dbReference type="PANTHER" id="PTHR31859:SF1">
    <property type="entry name" value="TETRATRICOPEPTIDE REPEAT PROTEIN 39C"/>
    <property type="match status" value="1"/>
</dbReference>
<reference evidence="2 3" key="1">
    <citation type="journal article" name="Sci. Rep.">
        <title>Telomere-to-telomere assembled and centromere annotated genomes of the two main subspecies of the button mushroom Agaricus bisporus reveal especially polymorphic chromosome ends.</title>
        <authorList>
            <person name="Sonnenberg A.S.M."/>
            <person name="Sedaghat-Telgerd N."/>
            <person name="Lavrijssen B."/>
            <person name="Ohm R.A."/>
            <person name="Hendrickx P.M."/>
            <person name="Scholtmeijer K."/>
            <person name="Baars J.J.P."/>
            <person name="van Peer A."/>
        </authorList>
    </citation>
    <scope>NUCLEOTIDE SEQUENCE [LARGE SCALE GENOMIC DNA]</scope>
    <source>
        <strain evidence="2 3">H119_p4</strain>
    </source>
</reference>
<evidence type="ECO:0000313" key="3">
    <source>
        <dbReference type="Proteomes" id="UP000629468"/>
    </source>
</evidence>
<evidence type="ECO:0000313" key="2">
    <source>
        <dbReference type="EMBL" id="KAF7761645.1"/>
    </source>
</evidence>
<name>A0A8H7C404_AGABI</name>
<proteinExistence type="predicted"/>
<dbReference type="GO" id="GO:0005741">
    <property type="term" value="C:mitochondrial outer membrane"/>
    <property type="evidence" value="ECO:0007669"/>
    <property type="project" value="TreeGrafter"/>
</dbReference>
<dbReference type="PANTHER" id="PTHR31859">
    <property type="entry name" value="TETRATRICOPEPTIDE REPEAT PROTEIN 39 FAMILY MEMBER"/>
    <property type="match status" value="1"/>
</dbReference>
<organism evidence="2 3">
    <name type="scientific">Agaricus bisporus var. burnettii</name>
    <dbReference type="NCBI Taxonomy" id="192524"/>
    <lineage>
        <taxon>Eukaryota</taxon>
        <taxon>Fungi</taxon>
        <taxon>Dikarya</taxon>
        <taxon>Basidiomycota</taxon>
        <taxon>Agaricomycotina</taxon>
        <taxon>Agaricomycetes</taxon>
        <taxon>Agaricomycetidae</taxon>
        <taxon>Agaricales</taxon>
        <taxon>Agaricineae</taxon>
        <taxon>Agaricaceae</taxon>
        <taxon>Agaricus</taxon>
    </lineage>
</organism>
<dbReference type="Proteomes" id="UP000629468">
    <property type="component" value="Unassembled WGS sequence"/>
</dbReference>
<dbReference type="Pfam" id="PF10300">
    <property type="entry name" value="Iml2-TPR_39"/>
    <property type="match status" value="1"/>
</dbReference>
<dbReference type="GO" id="GO:0005634">
    <property type="term" value="C:nucleus"/>
    <property type="evidence" value="ECO:0007669"/>
    <property type="project" value="TreeGrafter"/>
</dbReference>
<gene>
    <name evidence="2" type="ORF">Agabi119p4_9637</name>
</gene>
<dbReference type="EMBL" id="JABXXO010000013">
    <property type="protein sequence ID" value="KAF7761645.1"/>
    <property type="molecule type" value="Genomic_DNA"/>
</dbReference>
<evidence type="ECO:0008006" key="4">
    <source>
        <dbReference type="Google" id="ProtNLM"/>
    </source>
</evidence>
<feature type="region of interest" description="Disordered" evidence="1">
    <location>
        <begin position="81"/>
        <end position="137"/>
    </location>
</feature>
<dbReference type="InterPro" id="IPR019412">
    <property type="entry name" value="IML2/TPR_39"/>
</dbReference>
<dbReference type="GO" id="GO:0005829">
    <property type="term" value="C:cytosol"/>
    <property type="evidence" value="ECO:0007669"/>
    <property type="project" value="TreeGrafter"/>
</dbReference>
<dbReference type="SUPFAM" id="SSF48452">
    <property type="entry name" value="TPR-like"/>
    <property type="match status" value="1"/>
</dbReference>
<dbReference type="AlphaFoldDB" id="A0A8H7C404"/>
<evidence type="ECO:0000256" key="1">
    <source>
        <dbReference type="SAM" id="MobiDB-lite"/>
    </source>
</evidence>
<dbReference type="Gene3D" id="1.25.40.10">
    <property type="entry name" value="Tetratricopeptide repeat domain"/>
    <property type="match status" value="1"/>
</dbReference>